<feature type="non-terminal residue" evidence="2">
    <location>
        <position position="534"/>
    </location>
</feature>
<gene>
    <name evidence="2" type="ORF">GNP94_23145</name>
</gene>
<keyword evidence="3" id="KW-1185">Reference proteome</keyword>
<evidence type="ECO:0000313" key="2">
    <source>
        <dbReference type="EMBL" id="MUG68868.1"/>
    </source>
</evidence>
<dbReference type="EMBL" id="WOAA01000038">
    <property type="protein sequence ID" value="MUG68868.1"/>
    <property type="molecule type" value="Genomic_DNA"/>
</dbReference>
<name>A0ABW9T6D4_9BACL</name>
<dbReference type="Proteomes" id="UP000435177">
    <property type="component" value="Unassembled WGS sequence"/>
</dbReference>
<dbReference type="Pfam" id="PF05954">
    <property type="entry name" value="Phage_GPD"/>
    <property type="match status" value="1"/>
</dbReference>
<comment type="caution">
    <text evidence="2">The sequence shown here is derived from an EMBL/GenBank/DDBJ whole genome shotgun (WGS) entry which is preliminary data.</text>
</comment>
<reference evidence="2 3" key="1">
    <citation type="submission" date="2019-11" db="EMBL/GenBank/DDBJ databases">
        <title>Draft genome sequences of five Paenibacillus species of dairy origin.</title>
        <authorList>
            <person name="Olajide A.M."/>
            <person name="Chen S."/>
            <person name="Lapointe G."/>
        </authorList>
    </citation>
    <scope>NUCLEOTIDE SEQUENCE [LARGE SCALE GENOMIC DNA]</scope>
    <source>
        <strain evidence="2 3">3CS1</strain>
    </source>
</reference>
<dbReference type="Gene3D" id="2.30.110.50">
    <property type="match status" value="1"/>
</dbReference>
<evidence type="ECO:0000259" key="1">
    <source>
        <dbReference type="Pfam" id="PF04717"/>
    </source>
</evidence>
<sequence>MAVQGEGEFMMAAIHTWKGYGQIRLVSPYEIQSLGTLEIRRHVGEHARLFLTAVLPEEQKDQSVQLKVREEMIQIQETDADGALVRVLFHGRVEQLEITTVRGVYQLRLEAVSHSALLDRKVQSRSYQLGNQSTSELIERVVMAYDGADLIDTTNGADRLDSLVLQYRETDWEFIKRLASSSGAVIIPESSAASPKLWIGLPDGALAQLPSETAFTVGRDLAAYAEVQAAGLQASPADFTYYEVETERWLGLGDRVKFRDQELAVAGAVSVLQDGTLIHTYTLRLESGIRQPFYLNDRITGVSLDGKIMDVQKDRVRVHLDIDELQDKSLAVWLPFESPYTAEGSSGLYVMPQVGDAVQVYFQSAREEEAIVRGSVRKGGQPSPKLEDPNTKYWGTNFGKELKFGTNEMSLTATEGSLFISLEDSDGITIQSDTGIVLSAEKDLEWTSEKKIEITAQEGIYLISGNSSLVMDGNTDARGEEVELEGLIKAPVTVEDLEPQPEAPFVTEVEPPEEKKGFWSKVLDVTQVVLDVAS</sequence>
<organism evidence="2 3">
    <name type="scientific">Paenibacillus campinasensis</name>
    <dbReference type="NCBI Taxonomy" id="66347"/>
    <lineage>
        <taxon>Bacteria</taxon>
        <taxon>Bacillati</taxon>
        <taxon>Bacillota</taxon>
        <taxon>Bacilli</taxon>
        <taxon>Bacillales</taxon>
        <taxon>Paenibacillaceae</taxon>
        <taxon>Paenibacillus</taxon>
    </lineage>
</organism>
<dbReference type="InterPro" id="IPR006531">
    <property type="entry name" value="Gp5/Vgr_OB"/>
</dbReference>
<proteinExistence type="predicted"/>
<accession>A0ABW9T6D4</accession>
<dbReference type="Gene3D" id="3.55.50.10">
    <property type="entry name" value="Baseplate protein-like domains"/>
    <property type="match status" value="1"/>
</dbReference>
<evidence type="ECO:0000313" key="3">
    <source>
        <dbReference type="Proteomes" id="UP000435177"/>
    </source>
</evidence>
<feature type="domain" description="Gp5/Type VI secretion system Vgr protein OB-fold" evidence="1">
    <location>
        <begin position="309"/>
        <end position="375"/>
    </location>
</feature>
<protein>
    <submittedName>
        <fullName evidence="2">Wall-associated protein</fullName>
    </submittedName>
</protein>
<dbReference type="Pfam" id="PF04717">
    <property type="entry name" value="Phage_base_V"/>
    <property type="match status" value="1"/>
</dbReference>
<dbReference type="SUPFAM" id="SSF69279">
    <property type="entry name" value="Phage tail proteins"/>
    <property type="match status" value="1"/>
</dbReference>